<gene>
    <name evidence="13" type="primary">purM</name>
    <name evidence="16" type="ORF">CRV11_00275</name>
</gene>
<evidence type="ECO:0000256" key="1">
    <source>
        <dbReference type="ARBA" id="ARBA00004686"/>
    </source>
</evidence>
<comment type="similarity">
    <text evidence="2 13">Belongs to the AIR synthase family.</text>
</comment>
<evidence type="ECO:0000313" key="17">
    <source>
        <dbReference type="Proteomes" id="UP000296034"/>
    </source>
</evidence>
<dbReference type="SUPFAM" id="SSF56042">
    <property type="entry name" value="PurM C-terminal domain-like"/>
    <property type="match status" value="1"/>
</dbReference>
<dbReference type="CDD" id="cd02196">
    <property type="entry name" value="PurM"/>
    <property type="match status" value="1"/>
</dbReference>
<dbReference type="FunFam" id="3.90.650.10:FF:000001">
    <property type="entry name" value="Phosphoribosylformylglycinamidine cyclo-ligase"/>
    <property type="match status" value="1"/>
</dbReference>
<evidence type="ECO:0000256" key="9">
    <source>
        <dbReference type="ARBA" id="ARBA00031908"/>
    </source>
</evidence>
<accession>A0A2P5SYF8</accession>
<evidence type="ECO:0000256" key="3">
    <source>
        <dbReference type="ARBA" id="ARBA00013047"/>
    </source>
</evidence>
<evidence type="ECO:0000256" key="10">
    <source>
        <dbReference type="ARBA" id="ARBA00032931"/>
    </source>
</evidence>
<dbReference type="GO" id="GO:0004637">
    <property type="term" value="F:phosphoribosylamine-glycine ligase activity"/>
    <property type="evidence" value="ECO:0007669"/>
    <property type="project" value="TreeGrafter"/>
</dbReference>
<feature type="domain" description="PurM-like C-terminal" evidence="15">
    <location>
        <begin position="178"/>
        <end position="338"/>
    </location>
</feature>
<evidence type="ECO:0000256" key="5">
    <source>
        <dbReference type="ARBA" id="ARBA00022598"/>
    </source>
</evidence>
<dbReference type="GO" id="GO:0046084">
    <property type="term" value="P:adenine biosynthetic process"/>
    <property type="evidence" value="ECO:0007669"/>
    <property type="project" value="TreeGrafter"/>
</dbReference>
<dbReference type="EC" id="6.3.3.1" evidence="3 13"/>
<evidence type="ECO:0000256" key="8">
    <source>
        <dbReference type="ARBA" id="ARBA00022840"/>
    </source>
</evidence>
<evidence type="ECO:0000256" key="7">
    <source>
        <dbReference type="ARBA" id="ARBA00022755"/>
    </source>
</evidence>
<dbReference type="Gene3D" id="3.90.650.10">
    <property type="entry name" value="PurM-like C-terminal domain"/>
    <property type="match status" value="1"/>
</dbReference>
<dbReference type="InterPro" id="IPR036676">
    <property type="entry name" value="PurM-like_C_sf"/>
</dbReference>
<dbReference type="GO" id="GO:0006189">
    <property type="term" value="P:'de novo' IMP biosynthetic process"/>
    <property type="evidence" value="ECO:0007669"/>
    <property type="project" value="UniProtKB-UniRule"/>
</dbReference>
<evidence type="ECO:0000256" key="12">
    <source>
        <dbReference type="ARBA" id="ARBA00049057"/>
    </source>
</evidence>
<dbReference type="SUPFAM" id="SSF55326">
    <property type="entry name" value="PurM N-terminal domain-like"/>
    <property type="match status" value="1"/>
</dbReference>
<evidence type="ECO:0000313" key="16">
    <source>
        <dbReference type="EMBL" id="PPI87365.1"/>
    </source>
</evidence>
<evidence type="ECO:0000259" key="15">
    <source>
        <dbReference type="Pfam" id="PF02769"/>
    </source>
</evidence>
<comment type="caution">
    <text evidence="16">The sequence shown here is derived from an EMBL/GenBank/DDBJ whole genome shotgun (WGS) entry which is preliminary data.</text>
</comment>
<proteinExistence type="inferred from homology"/>
<keyword evidence="8 13" id="KW-0067">ATP-binding</keyword>
<dbReference type="GO" id="GO:0005524">
    <property type="term" value="F:ATP binding"/>
    <property type="evidence" value="ECO:0007669"/>
    <property type="project" value="UniProtKB-KW"/>
</dbReference>
<dbReference type="Proteomes" id="UP000296034">
    <property type="component" value="Unassembled WGS sequence"/>
</dbReference>
<comment type="subcellular location">
    <subcellularLocation>
        <location evidence="13">Cytoplasm</location>
    </subcellularLocation>
</comment>
<reference evidence="16 17" key="1">
    <citation type="journal article" date="2018" name="Genome Biol. Evol.">
        <title>Cladogenesis and Genomic Streamlining in Extracellular Endosymbionts of Tropical Stink Bugs.</title>
        <authorList>
            <person name="Otero-Bravo A."/>
            <person name="Goffredi S."/>
            <person name="Sabree Z.L."/>
        </authorList>
    </citation>
    <scope>NUCLEOTIDE SEQUENCE [LARGE SCALE GENOMIC DNA]</scope>
    <source>
        <strain evidence="16 17">SoET</strain>
    </source>
</reference>
<dbReference type="EMBL" id="PDKS01000001">
    <property type="protein sequence ID" value="PPI87365.1"/>
    <property type="molecule type" value="Genomic_DNA"/>
</dbReference>
<evidence type="ECO:0000256" key="6">
    <source>
        <dbReference type="ARBA" id="ARBA00022741"/>
    </source>
</evidence>
<organism evidence="16 17">
    <name type="scientific">Candidatus Pantoea edessiphila</name>
    <dbReference type="NCBI Taxonomy" id="2044610"/>
    <lineage>
        <taxon>Bacteria</taxon>
        <taxon>Pseudomonadati</taxon>
        <taxon>Pseudomonadota</taxon>
        <taxon>Gammaproteobacteria</taxon>
        <taxon>Enterobacterales</taxon>
        <taxon>Erwiniaceae</taxon>
        <taxon>Pantoea</taxon>
    </lineage>
</organism>
<evidence type="ECO:0000256" key="4">
    <source>
        <dbReference type="ARBA" id="ARBA00020367"/>
    </source>
</evidence>
<dbReference type="Pfam" id="PF00586">
    <property type="entry name" value="AIRS"/>
    <property type="match status" value="1"/>
</dbReference>
<sequence length="347" mass="38440">MLDKKSIINYKDAGVNIDTSNLLVKYIKNISKKTNRPGIISSIGGFSALCQLPNKYVEPVIVTTTDGVGSKLLLAMDEKHYNSIGVDLVAMCVNDIVVCGAEPLFFLDYYSTSKLDVNIARPVMQGIVEGCINSGCSFIGGETAEIPGMYFNQGFDLAGFCIGVVEKSKIINGKEINDGDALIALSSSGLHANGYSLINKIIKVNQIDPAIKQINKKPLIHYLIKPTRIYVKNILKLIKIFNIKAMIHITGGGFIENIPRILPDNTQAIINESSWSWSPIFNWIQRKSNINTLEMYRTFNCGVGMLLVANPIEVEKIISFMNHIGEKAWKIGIIENSYSKERVVFKQ</sequence>
<dbReference type="RefSeq" id="WP_136131362.1">
    <property type="nucleotide sequence ID" value="NZ_PDKS01000001.1"/>
</dbReference>
<dbReference type="Pfam" id="PF02769">
    <property type="entry name" value="AIRS_C"/>
    <property type="match status" value="1"/>
</dbReference>
<dbReference type="GO" id="GO:0004641">
    <property type="term" value="F:phosphoribosylformylglycinamidine cyclo-ligase activity"/>
    <property type="evidence" value="ECO:0007669"/>
    <property type="project" value="UniProtKB-UniRule"/>
</dbReference>
<dbReference type="InterPro" id="IPR036921">
    <property type="entry name" value="PurM-like_N_sf"/>
</dbReference>
<evidence type="ECO:0000256" key="13">
    <source>
        <dbReference type="HAMAP-Rule" id="MF_00741"/>
    </source>
</evidence>
<comment type="catalytic activity">
    <reaction evidence="12 13">
        <text>2-formamido-N(1)-(5-O-phospho-beta-D-ribosyl)acetamidine + ATP = 5-amino-1-(5-phospho-beta-D-ribosyl)imidazole + ADP + phosphate + H(+)</text>
        <dbReference type="Rhea" id="RHEA:23032"/>
        <dbReference type="ChEBI" id="CHEBI:15378"/>
        <dbReference type="ChEBI" id="CHEBI:30616"/>
        <dbReference type="ChEBI" id="CHEBI:43474"/>
        <dbReference type="ChEBI" id="CHEBI:137981"/>
        <dbReference type="ChEBI" id="CHEBI:147287"/>
        <dbReference type="ChEBI" id="CHEBI:456216"/>
        <dbReference type="EC" id="6.3.3.1"/>
    </reaction>
</comment>
<dbReference type="Gene3D" id="3.30.1330.10">
    <property type="entry name" value="PurM-like, N-terminal domain"/>
    <property type="match status" value="1"/>
</dbReference>
<dbReference type="AlphaFoldDB" id="A0A2P5SYF8"/>
<dbReference type="HAMAP" id="MF_00741">
    <property type="entry name" value="AIRS"/>
    <property type="match status" value="1"/>
</dbReference>
<evidence type="ECO:0000256" key="11">
    <source>
        <dbReference type="ARBA" id="ARBA00033093"/>
    </source>
</evidence>
<name>A0A2P5SYF8_9GAMM</name>
<evidence type="ECO:0000259" key="14">
    <source>
        <dbReference type="Pfam" id="PF00586"/>
    </source>
</evidence>
<dbReference type="InterPro" id="IPR010918">
    <property type="entry name" value="PurM-like_C_dom"/>
</dbReference>
<keyword evidence="6 13" id="KW-0547">Nucleotide-binding</keyword>
<dbReference type="PANTHER" id="PTHR10520:SF12">
    <property type="entry name" value="TRIFUNCTIONAL PURINE BIOSYNTHETIC PROTEIN ADENOSINE-3"/>
    <property type="match status" value="1"/>
</dbReference>
<dbReference type="OrthoDB" id="9777881at2"/>
<dbReference type="GO" id="GO:0005829">
    <property type="term" value="C:cytosol"/>
    <property type="evidence" value="ECO:0007669"/>
    <property type="project" value="TreeGrafter"/>
</dbReference>
<dbReference type="PANTHER" id="PTHR10520">
    <property type="entry name" value="TRIFUNCTIONAL PURINE BIOSYNTHETIC PROTEIN ADENOSINE-3-RELATED"/>
    <property type="match status" value="1"/>
</dbReference>
<dbReference type="FunFam" id="3.30.1330.10:FF:000001">
    <property type="entry name" value="Phosphoribosylformylglycinamidine cyclo-ligase"/>
    <property type="match status" value="1"/>
</dbReference>
<dbReference type="InterPro" id="IPR004733">
    <property type="entry name" value="PurM_cligase"/>
</dbReference>
<keyword evidence="7 13" id="KW-0658">Purine biosynthesis</keyword>
<evidence type="ECO:0000256" key="2">
    <source>
        <dbReference type="ARBA" id="ARBA00010280"/>
    </source>
</evidence>
<keyword evidence="5 13" id="KW-0436">Ligase</keyword>
<feature type="domain" description="PurM-like N-terminal" evidence="14">
    <location>
        <begin position="61"/>
        <end position="165"/>
    </location>
</feature>
<protein>
    <recommendedName>
        <fullName evidence="4 13">Phosphoribosylformylglycinamidine cyclo-ligase</fullName>
        <ecNumber evidence="3 13">6.3.3.1</ecNumber>
    </recommendedName>
    <alternativeName>
        <fullName evidence="10 13">AIR synthase</fullName>
    </alternativeName>
    <alternativeName>
        <fullName evidence="11 13">AIRS</fullName>
    </alternativeName>
    <alternativeName>
        <fullName evidence="9 13">Phosphoribosyl-aminoimidazole synthetase</fullName>
    </alternativeName>
</protein>
<dbReference type="InterPro" id="IPR016188">
    <property type="entry name" value="PurM-like_N"/>
</dbReference>
<comment type="pathway">
    <text evidence="1 13">Purine metabolism; IMP biosynthesis via de novo pathway; 5-amino-1-(5-phospho-D-ribosyl)imidazole from N(2)-formyl-N(1)-(5-phospho-D-ribosyl)glycinamide: step 2/2.</text>
</comment>
<dbReference type="NCBIfam" id="TIGR00878">
    <property type="entry name" value="purM"/>
    <property type="match status" value="1"/>
</dbReference>
<keyword evidence="13" id="KW-0963">Cytoplasm</keyword>
<dbReference type="UniPathway" id="UPA00074">
    <property type="reaction ID" value="UER00129"/>
</dbReference>